<proteinExistence type="predicted"/>
<dbReference type="Proteomes" id="UP000663866">
    <property type="component" value="Unassembled WGS sequence"/>
</dbReference>
<dbReference type="PANTHER" id="PTHR46289">
    <property type="entry name" value="52 KDA REPRESSOR OF THE INHIBITOR OF THE PROTEIN KINASE-LIKE PROTEIN-RELATED"/>
    <property type="match status" value="1"/>
</dbReference>
<dbReference type="InterPro" id="IPR012337">
    <property type="entry name" value="RNaseH-like_sf"/>
</dbReference>
<feature type="domain" description="HAT C-terminal dimerisation" evidence="1">
    <location>
        <begin position="27"/>
        <end position="90"/>
    </location>
</feature>
<dbReference type="InterPro" id="IPR008906">
    <property type="entry name" value="HATC_C_dom"/>
</dbReference>
<evidence type="ECO:0000313" key="4">
    <source>
        <dbReference type="Proteomes" id="UP000663842"/>
    </source>
</evidence>
<gene>
    <name evidence="2" type="ORF">OVN521_LOCUS4172</name>
    <name evidence="3" type="ORF">UXM345_LOCUS31750</name>
</gene>
<dbReference type="Pfam" id="PF05699">
    <property type="entry name" value="Dimer_Tnp_hAT"/>
    <property type="match status" value="1"/>
</dbReference>
<dbReference type="PANTHER" id="PTHR46289:SF14">
    <property type="entry name" value="DUF4371 DOMAIN-CONTAINING PROTEIN"/>
    <property type="match status" value="1"/>
</dbReference>
<dbReference type="EMBL" id="CAJOBF010009163">
    <property type="protein sequence ID" value="CAF4269929.1"/>
    <property type="molecule type" value="Genomic_DNA"/>
</dbReference>
<sequence>PTAPRTYQRRYGQDILDPEEFYRDQVFLPLLRELKCDPILYPNIHYLLVFLATLPVTTSSVERAFSLLKRVKTYCRSTMGENRLNGLAVAAASIHKSVDIDANKILDLFLKKHPHRLDFGL</sequence>
<evidence type="ECO:0000313" key="2">
    <source>
        <dbReference type="EMBL" id="CAF3806215.1"/>
    </source>
</evidence>
<dbReference type="AlphaFoldDB" id="A0A820FVV1"/>
<keyword evidence="5" id="KW-1185">Reference proteome</keyword>
<dbReference type="EMBL" id="CAJOBG010000380">
    <property type="protein sequence ID" value="CAF3806215.1"/>
    <property type="molecule type" value="Genomic_DNA"/>
</dbReference>
<dbReference type="InterPro" id="IPR052958">
    <property type="entry name" value="IFN-induced_PKR_regulator"/>
</dbReference>
<feature type="non-terminal residue" evidence="3">
    <location>
        <position position="1"/>
    </location>
</feature>
<dbReference type="SUPFAM" id="SSF53098">
    <property type="entry name" value="Ribonuclease H-like"/>
    <property type="match status" value="1"/>
</dbReference>
<evidence type="ECO:0000313" key="5">
    <source>
        <dbReference type="Proteomes" id="UP000663866"/>
    </source>
</evidence>
<accession>A0A820FVV1</accession>
<evidence type="ECO:0000313" key="3">
    <source>
        <dbReference type="EMBL" id="CAF4269929.1"/>
    </source>
</evidence>
<evidence type="ECO:0000259" key="1">
    <source>
        <dbReference type="Pfam" id="PF05699"/>
    </source>
</evidence>
<name>A0A820FVV1_9BILA</name>
<organism evidence="3 4">
    <name type="scientific">Rotaria magnacalcarata</name>
    <dbReference type="NCBI Taxonomy" id="392030"/>
    <lineage>
        <taxon>Eukaryota</taxon>
        <taxon>Metazoa</taxon>
        <taxon>Spiralia</taxon>
        <taxon>Gnathifera</taxon>
        <taxon>Rotifera</taxon>
        <taxon>Eurotatoria</taxon>
        <taxon>Bdelloidea</taxon>
        <taxon>Philodinida</taxon>
        <taxon>Philodinidae</taxon>
        <taxon>Rotaria</taxon>
    </lineage>
</organism>
<comment type="caution">
    <text evidence="3">The sequence shown here is derived from an EMBL/GenBank/DDBJ whole genome shotgun (WGS) entry which is preliminary data.</text>
</comment>
<dbReference type="Proteomes" id="UP000663842">
    <property type="component" value="Unassembled WGS sequence"/>
</dbReference>
<dbReference type="GO" id="GO:0046983">
    <property type="term" value="F:protein dimerization activity"/>
    <property type="evidence" value="ECO:0007669"/>
    <property type="project" value="InterPro"/>
</dbReference>
<protein>
    <recommendedName>
        <fullName evidence="1">HAT C-terminal dimerisation domain-containing protein</fullName>
    </recommendedName>
</protein>
<reference evidence="3" key="1">
    <citation type="submission" date="2021-02" db="EMBL/GenBank/DDBJ databases">
        <authorList>
            <person name="Nowell W R."/>
        </authorList>
    </citation>
    <scope>NUCLEOTIDE SEQUENCE</scope>
</reference>